<evidence type="ECO:0000256" key="12">
    <source>
        <dbReference type="ARBA" id="ARBA00070266"/>
    </source>
</evidence>
<sequence>MDAVKAEGNKLNAKTSESENVIHRELKPEMSKDYFRFNEKITFEDIRILQQRFVEERNWNQYHVPRNLLLALVGEVGELAELFQWCGEVKEGLPDWTENEKEHLAQELSDVLLYLLRLSEKCHIDLPAAVLDKIGLNSKKYPVTKVWGSNKKYT</sequence>
<evidence type="ECO:0000256" key="9">
    <source>
        <dbReference type="ARBA" id="ARBA00050236"/>
    </source>
</evidence>
<evidence type="ECO:0000256" key="8">
    <source>
        <dbReference type="ARBA" id="ARBA00022842"/>
    </source>
</evidence>
<keyword evidence="7" id="KW-0378">Hydrolase</keyword>
<proteinExistence type="predicted"/>
<dbReference type="InterPro" id="IPR025984">
    <property type="entry name" value="DCTPP"/>
</dbReference>
<dbReference type="OrthoDB" id="411123at2759"/>
<keyword evidence="5" id="KW-0597">Phosphoprotein</keyword>
<dbReference type="OMA" id="FRDERNW"/>
<comment type="catalytic activity">
    <reaction evidence="9">
        <text>dCTP + H2O = dCMP + diphosphate + H(+)</text>
        <dbReference type="Rhea" id="RHEA:22636"/>
        <dbReference type="ChEBI" id="CHEBI:15377"/>
        <dbReference type="ChEBI" id="CHEBI:15378"/>
        <dbReference type="ChEBI" id="CHEBI:33019"/>
        <dbReference type="ChEBI" id="CHEBI:57566"/>
        <dbReference type="ChEBI" id="CHEBI:61481"/>
        <dbReference type="EC" id="3.6.1.12"/>
    </reaction>
</comment>
<dbReference type="AlphaFoldDB" id="A0A087T9E8"/>
<evidence type="ECO:0000256" key="4">
    <source>
        <dbReference type="ARBA" id="ARBA00022490"/>
    </source>
</evidence>
<dbReference type="CDD" id="cd11537">
    <property type="entry name" value="NTP-PPase_RS21-C6_like"/>
    <property type="match status" value="1"/>
</dbReference>
<comment type="cofactor">
    <cofactor evidence="1">
        <name>Mg(2+)</name>
        <dbReference type="ChEBI" id="CHEBI:18420"/>
    </cofactor>
</comment>
<keyword evidence="6" id="KW-0479">Metal-binding</keyword>
<dbReference type="GO" id="GO:0042802">
    <property type="term" value="F:identical protein binding"/>
    <property type="evidence" value="ECO:0007669"/>
    <property type="project" value="UniProtKB-ARBA"/>
</dbReference>
<dbReference type="GO" id="GO:0006253">
    <property type="term" value="P:dCTP catabolic process"/>
    <property type="evidence" value="ECO:0007669"/>
    <property type="project" value="TreeGrafter"/>
</dbReference>
<comment type="function">
    <text evidence="10">Hydrolyzes deoxynucleoside triphosphates (dNTPs) to the corresponding nucleoside monophosphates. Has a strong preference for dCTP and its analogs including 5-iodo-dCTP and 5-methyl-dCTP for which it may even have a higher efficiency. May protect DNA or RNA against the incorporation of these genotoxic nucleotide analogs through their catabolism.</text>
</comment>
<dbReference type="STRING" id="407821.A0A087T9E8"/>
<evidence type="ECO:0000256" key="10">
    <source>
        <dbReference type="ARBA" id="ARBA00058235"/>
    </source>
</evidence>
<evidence type="ECO:0000313" key="14">
    <source>
        <dbReference type="EMBL" id="KFM61737.1"/>
    </source>
</evidence>
<dbReference type="GO" id="GO:0042262">
    <property type="term" value="P:DNA protection"/>
    <property type="evidence" value="ECO:0007669"/>
    <property type="project" value="TreeGrafter"/>
</dbReference>
<feature type="non-terminal residue" evidence="14">
    <location>
        <position position="154"/>
    </location>
</feature>
<keyword evidence="8" id="KW-0460">Magnesium</keyword>
<comment type="subcellular location">
    <subcellularLocation>
        <location evidence="2">Cytoplasm</location>
        <location evidence="2">Cytosol</location>
    </subcellularLocation>
</comment>
<protein>
    <recommendedName>
        <fullName evidence="12">dCTP pyrophosphatase 1</fullName>
        <ecNumber evidence="11">3.6.1.12</ecNumber>
    </recommendedName>
    <alternativeName>
        <fullName evidence="13">Deoxycytidine-triphosphatase 1</fullName>
    </alternativeName>
</protein>
<dbReference type="Pfam" id="PF12643">
    <property type="entry name" value="MazG-like"/>
    <property type="match status" value="1"/>
</dbReference>
<dbReference type="Gene3D" id="1.10.287.1080">
    <property type="entry name" value="MazG-like"/>
    <property type="match status" value="1"/>
</dbReference>
<evidence type="ECO:0000256" key="2">
    <source>
        <dbReference type="ARBA" id="ARBA00004514"/>
    </source>
</evidence>
<name>A0A087T9E8_STEMI</name>
<dbReference type="GO" id="GO:0047840">
    <property type="term" value="F:dCTP diphosphatase activity"/>
    <property type="evidence" value="ECO:0007669"/>
    <property type="project" value="UniProtKB-EC"/>
</dbReference>
<dbReference type="PANTHER" id="PTHR46523">
    <property type="entry name" value="DCTP PYROPHOSPHATASE 1"/>
    <property type="match status" value="1"/>
</dbReference>
<dbReference type="InterPro" id="IPR052555">
    <property type="entry name" value="dCTP_Pyrophosphatase"/>
</dbReference>
<evidence type="ECO:0000256" key="13">
    <source>
        <dbReference type="ARBA" id="ARBA00076045"/>
    </source>
</evidence>
<evidence type="ECO:0000256" key="3">
    <source>
        <dbReference type="ARBA" id="ARBA00011881"/>
    </source>
</evidence>
<dbReference type="EC" id="3.6.1.12" evidence="11"/>
<accession>A0A087T9E8</accession>
<reference evidence="14 15" key="1">
    <citation type="submission" date="2013-11" db="EMBL/GenBank/DDBJ databases">
        <title>Genome sequencing of Stegodyphus mimosarum.</title>
        <authorList>
            <person name="Bechsgaard J."/>
        </authorList>
    </citation>
    <scope>NUCLEOTIDE SEQUENCE [LARGE SCALE GENOMIC DNA]</scope>
</reference>
<evidence type="ECO:0000256" key="7">
    <source>
        <dbReference type="ARBA" id="ARBA00022801"/>
    </source>
</evidence>
<dbReference type="GO" id="GO:0046872">
    <property type="term" value="F:metal ion binding"/>
    <property type="evidence" value="ECO:0007669"/>
    <property type="project" value="UniProtKB-KW"/>
</dbReference>
<keyword evidence="4" id="KW-0963">Cytoplasm</keyword>
<evidence type="ECO:0000256" key="6">
    <source>
        <dbReference type="ARBA" id="ARBA00022723"/>
    </source>
</evidence>
<organism evidence="14 15">
    <name type="scientific">Stegodyphus mimosarum</name>
    <name type="common">African social velvet spider</name>
    <dbReference type="NCBI Taxonomy" id="407821"/>
    <lineage>
        <taxon>Eukaryota</taxon>
        <taxon>Metazoa</taxon>
        <taxon>Ecdysozoa</taxon>
        <taxon>Arthropoda</taxon>
        <taxon>Chelicerata</taxon>
        <taxon>Arachnida</taxon>
        <taxon>Araneae</taxon>
        <taxon>Araneomorphae</taxon>
        <taxon>Entelegynae</taxon>
        <taxon>Eresoidea</taxon>
        <taxon>Eresidae</taxon>
        <taxon>Stegodyphus</taxon>
    </lineage>
</organism>
<dbReference type="PANTHER" id="PTHR46523:SF1">
    <property type="entry name" value="DCTP PYROPHOSPHATASE 1"/>
    <property type="match status" value="1"/>
</dbReference>
<dbReference type="GO" id="GO:0005829">
    <property type="term" value="C:cytosol"/>
    <property type="evidence" value="ECO:0007669"/>
    <property type="project" value="UniProtKB-SubCell"/>
</dbReference>
<dbReference type="SUPFAM" id="SSF101386">
    <property type="entry name" value="all-alpha NTP pyrophosphatases"/>
    <property type="match status" value="1"/>
</dbReference>
<evidence type="ECO:0000256" key="5">
    <source>
        <dbReference type="ARBA" id="ARBA00022553"/>
    </source>
</evidence>
<dbReference type="EMBL" id="KK114120">
    <property type="protein sequence ID" value="KFM61737.1"/>
    <property type="molecule type" value="Genomic_DNA"/>
</dbReference>
<evidence type="ECO:0000256" key="1">
    <source>
        <dbReference type="ARBA" id="ARBA00001946"/>
    </source>
</evidence>
<keyword evidence="15" id="KW-1185">Reference proteome</keyword>
<gene>
    <name evidence="14" type="ORF">X975_21976</name>
</gene>
<evidence type="ECO:0000256" key="11">
    <source>
        <dbReference type="ARBA" id="ARBA00066457"/>
    </source>
</evidence>
<evidence type="ECO:0000313" key="15">
    <source>
        <dbReference type="Proteomes" id="UP000054359"/>
    </source>
</evidence>
<dbReference type="Proteomes" id="UP000054359">
    <property type="component" value="Unassembled WGS sequence"/>
</dbReference>
<comment type="subunit">
    <text evidence="3">Homotetramer.</text>
</comment>
<dbReference type="FunFam" id="1.10.287.1080:FF:000004">
    <property type="entry name" value="dCTP pyrophosphatase 1"/>
    <property type="match status" value="1"/>
</dbReference>